<sequence>MDNSTLDGILFYSIDGKLIDNLSLNNNVLDNKKEIKTSKEFNIALKKVTQKDINFLQNKVINIIKNIKKNLAMNNTFIQNEIDDDIKNIDNIINDVEGLISKLIIDKNSIKIGIFSSNKKAKKQEAKNLEKSINYLSKSLNDIISIKNEYNKLIDRTKSLDELQVYDKEEEKQKEDPLERTINFYMKRQS</sequence>
<dbReference type="Proteomes" id="UP000824074">
    <property type="component" value="Unassembled WGS sequence"/>
</dbReference>
<comment type="caution">
    <text evidence="1">The sequence shown here is derived from an EMBL/GenBank/DDBJ whole genome shotgun (WGS) entry which is preliminary data.</text>
</comment>
<reference evidence="1" key="2">
    <citation type="journal article" date="2021" name="PeerJ">
        <title>Extensive microbial diversity within the chicken gut microbiome revealed by metagenomics and culture.</title>
        <authorList>
            <person name="Gilroy R."/>
            <person name="Ravi A."/>
            <person name="Getino M."/>
            <person name="Pursley I."/>
            <person name="Horton D.L."/>
            <person name="Alikhan N.F."/>
            <person name="Baker D."/>
            <person name="Gharbi K."/>
            <person name="Hall N."/>
            <person name="Watson M."/>
            <person name="Adriaenssens E.M."/>
            <person name="Foster-Nyarko E."/>
            <person name="Jarju S."/>
            <person name="Secka A."/>
            <person name="Antonio M."/>
            <person name="Oren A."/>
            <person name="Chaudhuri R.R."/>
            <person name="La Ragione R."/>
            <person name="Hildebrand F."/>
            <person name="Pallen M.J."/>
        </authorList>
    </citation>
    <scope>NUCLEOTIDE SEQUENCE</scope>
    <source>
        <strain evidence="1">CHK193-30670</strain>
    </source>
</reference>
<protein>
    <submittedName>
        <fullName evidence="1">Uncharacterized protein</fullName>
    </submittedName>
</protein>
<gene>
    <name evidence="1" type="ORF">IAB68_01655</name>
</gene>
<evidence type="ECO:0000313" key="1">
    <source>
        <dbReference type="EMBL" id="HIU39993.1"/>
    </source>
</evidence>
<evidence type="ECO:0000313" key="2">
    <source>
        <dbReference type="Proteomes" id="UP000824074"/>
    </source>
</evidence>
<proteinExistence type="predicted"/>
<organism evidence="1 2">
    <name type="scientific">Candidatus Aphodocola excrementigallinarum</name>
    <dbReference type="NCBI Taxonomy" id="2840670"/>
    <lineage>
        <taxon>Bacteria</taxon>
        <taxon>Bacillati</taxon>
        <taxon>Bacillota</taxon>
        <taxon>Bacilli</taxon>
        <taxon>Candidatus Aphodocola</taxon>
    </lineage>
</organism>
<reference evidence="1" key="1">
    <citation type="submission" date="2020-10" db="EMBL/GenBank/DDBJ databases">
        <authorList>
            <person name="Gilroy R."/>
        </authorList>
    </citation>
    <scope>NUCLEOTIDE SEQUENCE</scope>
    <source>
        <strain evidence="1">CHK193-30670</strain>
    </source>
</reference>
<name>A0A9D1IMS2_9FIRM</name>
<accession>A0A9D1IMS2</accession>
<dbReference type="EMBL" id="DVMT01000017">
    <property type="protein sequence ID" value="HIU39993.1"/>
    <property type="molecule type" value="Genomic_DNA"/>
</dbReference>
<dbReference type="AlphaFoldDB" id="A0A9D1IMS2"/>